<feature type="compositionally biased region" description="Basic residues" evidence="1">
    <location>
        <begin position="665"/>
        <end position="683"/>
    </location>
</feature>
<feature type="region of interest" description="Disordered" evidence="1">
    <location>
        <begin position="1278"/>
        <end position="1324"/>
    </location>
</feature>
<feature type="compositionally biased region" description="Polar residues" evidence="1">
    <location>
        <begin position="347"/>
        <end position="365"/>
    </location>
</feature>
<feature type="region of interest" description="Disordered" evidence="1">
    <location>
        <begin position="1381"/>
        <end position="1402"/>
    </location>
</feature>
<feature type="compositionally biased region" description="Polar residues" evidence="1">
    <location>
        <begin position="765"/>
        <end position="787"/>
    </location>
</feature>
<feature type="region of interest" description="Disordered" evidence="1">
    <location>
        <begin position="565"/>
        <end position="600"/>
    </location>
</feature>
<feature type="compositionally biased region" description="Polar residues" evidence="1">
    <location>
        <begin position="574"/>
        <end position="590"/>
    </location>
</feature>
<feature type="region of interest" description="Disordered" evidence="1">
    <location>
        <begin position="1666"/>
        <end position="1727"/>
    </location>
</feature>
<feature type="region of interest" description="Disordered" evidence="1">
    <location>
        <begin position="824"/>
        <end position="914"/>
    </location>
</feature>
<feature type="compositionally biased region" description="Acidic residues" evidence="1">
    <location>
        <begin position="203"/>
        <end position="213"/>
    </location>
</feature>
<feature type="compositionally biased region" description="Polar residues" evidence="1">
    <location>
        <begin position="96"/>
        <end position="107"/>
    </location>
</feature>
<feature type="region of interest" description="Disordered" evidence="1">
    <location>
        <begin position="96"/>
        <end position="116"/>
    </location>
</feature>
<name>A0A0L6VDS8_9BASI</name>
<sequence length="1886" mass="207358">MDRPKVFPPDTGDELIQTESKQTFLHFYVVNQQLISPPIIRKPQQPQWVQQQLIKKRKLLAQPKLDEPILPATTTNRKVRSRIPFQWRIPTPPSIQASLPIQEQNPDQPTPPRKLPHKKSFLLRNLVRSHSISSSSSTTNHSLRNSSILPTSIIPSPSTSQPTRTSTQPAVSCNSSRSISSATTISSCSSSAHLSSINHQTDSEFDSNSDDHEEVLSSHSHSRPSPPETYNPQTRPFTPLSSCSSTHSLLSVSQLTLSDASGRSTGKCPTQCPLPLSPSDSTSPHPSIRELPFARPSPSMPRHHRLGKQQPRPTPAQAPPLPHSRTPSLLIRPKFASGKHNLDSSTHRIFNGPGNSNLRHQNGASDQDHGPTSRPKSDMMRALGWGRAPIDSPRLISHSHSLSDNFSSSDLSINCPLQDAIIADYLIASNSSNEQAQEETSPQVTPLQNRTKKFKDRFTLAGGTVPFKLSKKQHARHQSTTSVTGRRITSSFLGALSPTRNHHAVMDPGHERRKVEFKRMISYPVLNHSTSCDDVASHAEEKNYQSEPEFNCYNVSIEAAMRSLEGIKPRRATPISTPRPSSTAPTNDRPTSWILEDKPDLSDSDAGLEYCNLTGENSDAWKQKLRRRVSVNLLMMKSRNRLASSPSSPLGRSRNHADSGSPQHRTTRKQLRKKASARLRPLMRKISSASLRQRHWTDERGSGMVMETYEPGTTPGEENNEEELLALGRTPVKRRLNGELPGKLDFDRRNGQIHSSVPRCHITPRSASSPSVSLGNSQKVKPLLRSSQSIREKRKIFEQRLNPPSDSILHPPVSAVLSSSAGSVASSGHSISIGAMPTSSAVDRSSSVLSERRHSQRKPTPAEIKLRDETQSVKALVDKFETQHHHNSSRRSIGLNSQKGNNPGDGSQAGRTGSTGVVRTSLLSLWSGDRSSVGSRRTASRRLSRQVIIEQRKKKNWRNSHITKDGEGATQLEGRQVRKLRKKAKKIFCDNNSSSSSFGCTLNEEDEYTYGLEDPHIDLSLPIKLPGPSDNQHLSMVLPKSSIQQKRSTWSVGHISPWLPAEDKQQPPVDQNIQSCKSRITCSDLSRSTNDSVPGDPQDGVGSEPPALSEKPSFDSSESNQHGTGSVLSSEQAHKAQTILEPQTIWMGDGSQRQIFVAGGCLQVAKKIPFPSFEDDAEFNQNVNLPTSTEPLTSNLVSKPAEPPTPPINRLNTFLMTRKFDDALLDGNEGEEACPRGRFITETSLDRKQDSVMLSPVGIVSLEDSPTLGRCRRSWNQSMLPSCSKSSSPSSLNSSPDLLLVPDCDVGEKDEAHSNSSGTGTPNSLEIQRLYLGTQRCEGVGNKMFGSTIRMTQHNRASPVGRRTASAIIFSGTARLVPLSPTGSCPSPSISHPPTQSSRSPTCANVLPCSSQSSSPPCMTSARSSLLKCERIVHSNEGDDDNTEMTDLMDCGEETIQTHQLKLERRRVPSAAIIPNSNILNLCRQAGHLEDDFDMGDLDESADKTLRYEIARLERVRAKWLKLCSEVEDVLRKSRERWPDPDPSVRVLKEFVDPITKSSIHSFLQKSRNLYRETTPGEQPFTSRQVGLAADLTPPPRHPFGRQSVISASAGNLGQMTRGQGGTDSREASITPYKSRDANETRQAQGGLPLIITLPVPSAFVSPERFRIGPKAPKSETGPRIKKISHTSWRSSPRHPALSNHRLGSPSAKSVTTRDQRRRLISATSSTNVSITSSNGKVILGERSVNQFAMTTTGQTSGDQKPVSFPPKRVGDNSTANSSRTIGSLGRTTTGRASMAKWDLENEGASLLMSATVRKTRKPWRRSILNREILPREPRVSLAGSVSSSAEEVGVLVAAGEQPRELSSALHVSSSLRLKHRRRLNHIRHQ</sequence>
<feature type="compositionally biased region" description="Polar residues" evidence="1">
    <location>
        <begin position="890"/>
        <end position="914"/>
    </location>
</feature>
<dbReference type="OrthoDB" id="2507855at2759"/>
<feature type="region of interest" description="Disordered" evidence="1">
    <location>
        <begin position="1608"/>
        <end position="1646"/>
    </location>
</feature>
<feature type="compositionally biased region" description="Polar residues" evidence="1">
    <location>
        <begin position="641"/>
        <end position="650"/>
    </location>
</feature>
<feature type="compositionally biased region" description="Low complexity" evidence="1">
    <location>
        <begin position="273"/>
        <end position="286"/>
    </location>
</feature>
<feature type="compositionally biased region" description="Polar residues" evidence="1">
    <location>
        <begin position="1314"/>
        <end position="1324"/>
    </location>
</feature>
<keyword evidence="3" id="KW-1185">Reference proteome</keyword>
<reference evidence="2 3" key="1">
    <citation type="submission" date="2015-08" db="EMBL/GenBank/DDBJ databases">
        <title>Next Generation Sequencing and Analysis of the Genome of Puccinia sorghi L Schw, the Causal Agent of Maize Common Rust.</title>
        <authorList>
            <person name="Rochi L."/>
            <person name="Burguener G."/>
            <person name="Darino M."/>
            <person name="Turjanski A."/>
            <person name="Kreff E."/>
            <person name="Dieguez M.J."/>
            <person name="Sacco F."/>
        </authorList>
    </citation>
    <scope>NUCLEOTIDE SEQUENCE [LARGE SCALE GENOMIC DNA]</scope>
    <source>
        <strain evidence="2 3">RO10H11247</strain>
    </source>
</reference>
<feature type="region of interest" description="Disordered" evidence="1">
    <location>
        <begin position="72"/>
        <end position="91"/>
    </location>
</feature>
<feature type="compositionally biased region" description="Low complexity" evidence="1">
    <location>
        <begin position="824"/>
        <end position="849"/>
    </location>
</feature>
<feature type="region of interest" description="Disordered" evidence="1">
    <location>
        <begin position="1083"/>
        <end position="1134"/>
    </location>
</feature>
<protein>
    <submittedName>
        <fullName evidence="2">Uncharacterized protein</fullName>
    </submittedName>
</protein>
<dbReference type="Proteomes" id="UP000037035">
    <property type="component" value="Unassembled WGS sequence"/>
</dbReference>
<organism evidence="2 3">
    <name type="scientific">Puccinia sorghi</name>
    <dbReference type="NCBI Taxonomy" id="27349"/>
    <lineage>
        <taxon>Eukaryota</taxon>
        <taxon>Fungi</taxon>
        <taxon>Dikarya</taxon>
        <taxon>Basidiomycota</taxon>
        <taxon>Pucciniomycotina</taxon>
        <taxon>Pucciniomycetes</taxon>
        <taxon>Pucciniales</taxon>
        <taxon>Pucciniaceae</taxon>
        <taxon>Puccinia</taxon>
    </lineage>
</organism>
<feature type="region of interest" description="Disordered" evidence="1">
    <location>
        <begin position="637"/>
        <end position="684"/>
    </location>
</feature>
<evidence type="ECO:0000256" key="1">
    <source>
        <dbReference type="SAM" id="MobiDB-lite"/>
    </source>
</evidence>
<feature type="region of interest" description="Disordered" evidence="1">
    <location>
        <begin position="199"/>
        <end position="243"/>
    </location>
</feature>
<feature type="compositionally biased region" description="Low complexity" evidence="1">
    <location>
        <begin position="1278"/>
        <end position="1302"/>
    </location>
</feature>
<feature type="compositionally biased region" description="Polar residues" evidence="1">
    <location>
        <begin position="259"/>
        <end position="268"/>
    </location>
</feature>
<feature type="region of interest" description="Disordered" evidence="1">
    <location>
        <begin position="1751"/>
        <end position="1791"/>
    </location>
</feature>
<feature type="compositionally biased region" description="Polar residues" evidence="1">
    <location>
        <begin position="1608"/>
        <end position="1618"/>
    </location>
</feature>
<accession>A0A0L6VDS8</accession>
<evidence type="ECO:0000313" key="2">
    <source>
        <dbReference type="EMBL" id="KNZ58888.1"/>
    </source>
</evidence>
<feature type="region of interest" description="Disordered" evidence="1">
    <location>
        <begin position="739"/>
        <end position="787"/>
    </location>
</feature>
<feature type="compositionally biased region" description="Basic and acidic residues" evidence="1">
    <location>
        <begin position="366"/>
        <end position="379"/>
    </location>
</feature>
<proteinExistence type="predicted"/>
<evidence type="ECO:0000313" key="3">
    <source>
        <dbReference type="Proteomes" id="UP000037035"/>
    </source>
</evidence>
<feature type="compositionally biased region" description="Pro residues" evidence="1">
    <location>
        <begin position="312"/>
        <end position="322"/>
    </location>
</feature>
<feature type="compositionally biased region" description="Polar residues" evidence="1">
    <location>
        <begin position="1083"/>
        <end position="1092"/>
    </location>
</feature>
<gene>
    <name evidence="2" type="ORF">VP01_183g4</name>
</gene>
<feature type="compositionally biased region" description="Polar residues" evidence="1">
    <location>
        <begin position="1772"/>
        <end position="1791"/>
    </location>
</feature>
<comment type="caution">
    <text evidence="2">The sequence shown here is derived from an EMBL/GenBank/DDBJ whole genome shotgun (WGS) entry which is preliminary data.</text>
</comment>
<feature type="region of interest" description="Disordered" evidence="1">
    <location>
        <begin position="259"/>
        <end position="379"/>
    </location>
</feature>
<feature type="compositionally biased region" description="Polar residues" evidence="1">
    <location>
        <begin position="1114"/>
        <end position="1131"/>
    </location>
</feature>
<feature type="compositionally biased region" description="Basic and acidic residues" evidence="1">
    <location>
        <begin position="864"/>
        <end position="884"/>
    </location>
</feature>
<dbReference type="VEuPathDB" id="FungiDB:VP01_183g4"/>
<dbReference type="EMBL" id="LAVV01006659">
    <property type="protein sequence ID" value="KNZ58888.1"/>
    <property type="molecule type" value="Genomic_DNA"/>
</dbReference>
<feature type="region of interest" description="Disordered" evidence="1">
    <location>
        <begin position="132"/>
        <end position="176"/>
    </location>
</feature>